<accession>A0ABQ1G1W4</accession>
<dbReference type="Proteomes" id="UP000618591">
    <property type="component" value="Unassembled WGS sequence"/>
</dbReference>
<keyword evidence="1" id="KW-0805">Transcription regulation</keyword>
<dbReference type="PROSITE" id="PS50995">
    <property type="entry name" value="HTH_MARR_2"/>
    <property type="match status" value="1"/>
</dbReference>
<evidence type="ECO:0000256" key="3">
    <source>
        <dbReference type="ARBA" id="ARBA00023163"/>
    </source>
</evidence>
<keyword evidence="6" id="KW-1185">Reference proteome</keyword>
<comment type="caution">
    <text evidence="5">The sequence shown here is derived from an EMBL/GenBank/DDBJ whole genome shotgun (WGS) entry which is preliminary data.</text>
</comment>
<dbReference type="PANTHER" id="PTHR42756:SF1">
    <property type="entry name" value="TRANSCRIPTIONAL REPRESSOR OF EMRAB OPERON"/>
    <property type="match status" value="1"/>
</dbReference>
<dbReference type="PRINTS" id="PR00598">
    <property type="entry name" value="HTHMARR"/>
</dbReference>
<dbReference type="EMBL" id="BMDW01000001">
    <property type="protein sequence ID" value="GGA35139.1"/>
    <property type="molecule type" value="Genomic_DNA"/>
</dbReference>
<feature type="domain" description="HTH marR-type" evidence="4">
    <location>
        <begin position="17"/>
        <end position="149"/>
    </location>
</feature>
<evidence type="ECO:0000313" key="6">
    <source>
        <dbReference type="Proteomes" id="UP000618591"/>
    </source>
</evidence>
<sequence>MLRIGKPKYAYYMDVMSDSIAFLISDVSRLMRRRFDERARLIGVTRTQWRVLKFLQRDEGINQGGLADLLEVEPISLCRMIDRLEDGGLVERRRDPKDRRAWQIFLTERAHPLLNDLTKISEGLLGTALAGIPQSNHEVAVAVLERIYSNLSDTHEDSEAANG</sequence>
<evidence type="ECO:0000259" key="4">
    <source>
        <dbReference type="PROSITE" id="PS50995"/>
    </source>
</evidence>
<proteinExistence type="predicted"/>
<dbReference type="InterPro" id="IPR000835">
    <property type="entry name" value="HTH_MarR-typ"/>
</dbReference>
<dbReference type="Gene3D" id="1.10.10.10">
    <property type="entry name" value="Winged helix-like DNA-binding domain superfamily/Winged helix DNA-binding domain"/>
    <property type="match status" value="1"/>
</dbReference>
<evidence type="ECO:0000256" key="2">
    <source>
        <dbReference type="ARBA" id="ARBA00023125"/>
    </source>
</evidence>
<keyword evidence="3" id="KW-0804">Transcription</keyword>
<protein>
    <submittedName>
        <fullName evidence="5">MarR family transcriptional regulator</fullName>
    </submittedName>
</protein>
<name>A0ABQ1G1W4_9SPHN</name>
<dbReference type="Pfam" id="PF12802">
    <property type="entry name" value="MarR_2"/>
    <property type="match status" value="1"/>
</dbReference>
<dbReference type="PANTHER" id="PTHR42756">
    <property type="entry name" value="TRANSCRIPTIONAL REGULATOR, MARR"/>
    <property type="match status" value="1"/>
</dbReference>
<evidence type="ECO:0000313" key="5">
    <source>
        <dbReference type="EMBL" id="GGA35139.1"/>
    </source>
</evidence>
<dbReference type="SMART" id="SM00347">
    <property type="entry name" value="HTH_MARR"/>
    <property type="match status" value="1"/>
</dbReference>
<evidence type="ECO:0000256" key="1">
    <source>
        <dbReference type="ARBA" id="ARBA00023015"/>
    </source>
</evidence>
<dbReference type="InterPro" id="IPR023187">
    <property type="entry name" value="Tscrpt_reg_MarR-type_CS"/>
</dbReference>
<dbReference type="InterPro" id="IPR036388">
    <property type="entry name" value="WH-like_DNA-bd_sf"/>
</dbReference>
<reference evidence="6" key="1">
    <citation type="journal article" date="2019" name="Int. J. Syst. Evol. Microbiol.">
        <title>The Global Catalogue of Microorganisms (GCM) 10K type strain sequencing project: providing services to taxonomists for standard genome sequencing and annotation.</title>
        <authorList>
            <consortium name="The Broad Institute Genomics Platform"/>
            <consortium name="The Broad Institute Genome Sequencing Center for Infectious Disease"/>
            <person name="Wu L."/>
            <person name="Ma J."/>
        </authorList>
    </citation>
    <scope>NUCLEOTIDE SEQUENCE [LARGE SCALE GENOMIC DNA]</scope>
    <source>
        <strain evidence="6">CGMCC 1.10106</strain>
    </source>
</reference>
<gene>
    <name evidence="5" type="ORF">GCM10011395_01860</name>
</gene>
<keyword evidence="2" id="KW-0238">DNA-binding</keyword>
<organism evidence="5 6">
    <name type="scientific">Sphingomonas psychrolutea</name>
    <dbReference type="NCBI Taxonomy" id="1259676"/>
    <lineage>
        <taxon>Bacteria</taxon>
        <taxon>Pseudomonadati</taxon>
        <taxon>Pseudomonadota</taxon>
        <taxon>Alphaproteobacteria</taxon>
        <taxon>Sphingomonadales</taxon>
        <taxon>Sphingomonadaceae</taxon>
        <taxon>Sphingomonas</taxon>
    </lineage>
</organism>
<dbReference type="SUPFAM" id="SSF46785">
    <property type="entry name" value="Winged helix' DNA-binding domain"/>
    <property type="match status" value="1"/>
</dbReference>
<dbReference type="InterPro" id="IPR036390">
    <property type="entry name" value="WH_DNA-bd_sf"/>
</dbReference>
<dbReference type="PROSITE" id="PS01117">
    <property type="entry name" value="HTH_MARR_1"/>
    <property type="match status" value="1"/>
</dbReference>